<comment type="caution">
    <text evidence="1">The sequence shown here is derived from an EMBL/GenBank/DDBJ whole genome shotgun (WGS) entry which is preliminary data.</text>
</comment>
<dbReference type="EMBL" id="BGPR01034400">
    <property type="protein sequence ID" value="GBO08758.1"/>
    <property type="molecule type" value="Genomic_DNA"/>
</dbReference>
<evidence type="ECO:0000313" key="1">
    <source>
        <dbReference type="EMBL" id="GBO08758.1"/>
    </source>
</evidence>
<organism evidence="1 2">
    <name type="scientific">Araneus ventricosus</name>
    <name type="common">Orbweaver spider</name>
    <name type="synonym">Epeira ventricosa</name>
    <dbReference type="NCBI Taxonomy" id="182803"/>
    <lineage>
        <taxon>Eukaryota</taxon>
        <taxon>Metazoa</taxon>
        <taxon>Ecdysozoa</taxon>
        <taxon>Arthropoda</taxon>
        <taxon>Chelicerata</taxon>
        <taxon>Arachnida</taxon>
        <taxon>Araneae</taxon>
        <taxon>Araneomorphae</taxon>
        <taxon>Entelegynae</taxon>
        <taxon>Araneoidea</taxon>
        <taxon>Araneidae</taxon>
        <taxon>Araneus</taxon>
    </lineage>
</organism>
<reference evidence="1 2" key="1">
    <citation type="journal article" date="2019" name="Sci. Rep.">
        <title>Orb-weaving spider Araneus ventricosus genome elucidates the spidroin gene catalogue.</title>
        <authorList>
            <person name="Kono N."/>
            <person name="Nakamura H."/>
            <person name="Ohtoshi R."/>
            <person name="Moran D.A.P."/>
            <person name="Shinohara A."/>
            <person name="Yoshida Y."/>
            <person name="Fujiwara M."/>
            <person name="Mori M."/>
            <person name="Tomita M."/>
            <person name="Arakawa K."/>
        </authorList>
    </citation>
    <scope>NUCLEOTIDE SEQUENCE [LARGE SCALE GENOMIC DNA]</scope>
</reference>
<evidence type="ECO:0000313" key="2">
    <source>
        <dbReference type="Proteomes" id="UP000499080"/>
    </source>
</evidence>
<keyword evidence="2" id="KW-1185">Reference proteome</keyword>
<proteinExistence type="predicted"/>
<name>A0A4Y2U7H1_ARAVE</name>
<gene>
    <name evidence="1" type="ORF">AVEN_82062_1</name>
</gene>
<sequence>MYIPETFRYYMSSLEMMGTCREKTHVATTRTFRIHDRRNSIRGARRINECRRRHRSRTAGVQTGANQYGQETVLKISHQSACCRAMNGHGRVWMKTIRAPFHIQLLSPSLKTLITSTQTIRRDIHSLQTSVVVGMDF</sequence>
<protein>
    <submittedName>
        <fullName evidence="1">Uncharacterized protein</fullName>
    </submittedName>
</protein>
<accession>A0A4Y2U7H1</accession>
<dbReference type="Proteomes" id="UP000499080">
    <property type="component" value="Unassembled WGS sequence"/>
</dbReference>
<dbReference type="AlphaFoldDB" id="A0A4Y2U7H1"/>